<comment type="subcellular location">
    <subcellularLocation>
        <location evidence="1">Membrane</location>
    </subcellularLocation>
</comment>
<reference evidence="13 14" key="1">
    <citation type="submission" date="2024-02" db="EMBL/GenBank/DDBJ databases">
        <title>De novo assembly and annotation of 12 fungi associated with fruit tree decline syndrome in Ontario, Canada.</title>
        <authorList>
            <person name="Sulman M."/>
            <person name="Ellouze W."/>
            <person name="Ilyukhin E."/>
        </authorList>
    </citation>
    <scope>NUCLEOTIDE SEQUENCE [LARGE SCALE GENOMIC DNA]</scope>
    <source>
        <strain evidence="13 14">M11/M66-122</strain>
    </source>
</reference>
<keyword evidence="4 8" id="KW-0863">Zinc-finger</keyword>
<evidence type="ECO:0000256" key="1">
    <source>
        <dbReference type="ARBA" id="ARBA00004370"/>
    </source>
</evidence>
<evidence type="ECO:0000256" key="7">
    <source>
        <dbReference type="ARBA" id="ARBA00023136"/>
    </source>
</evidence>
<evidence type="ECO:0000313" key="13">
    <source>
        <dbReference type="EMBL" id="KAK7755898.1"/>
    </source>
</evidence>
<proteinExistence type="predicted"/>
<dbReference type="Gene3D" id="3.30.40.10">
    <property type="entry name" value="Zinc/RING finger domain, C3HC4 (zinc finger)"/>
    <property type="match status" value="1"/>
</dbReference>
<evidence type="ECO:0000313" key="14">
    <source>
        <dbReference type="Proteomes" id="UP001320420"/>
    </source>
</evidence>
<keyword evidence="7 10" id="KW-0472">Membrane</keyword>
<protein>
    <recommendedName>
        <fullName evidence="12">RING-type domain-containing protein</fullName>
    </recommendedName>
</protein>
<dbReference type="InterPro" id="IPR013083">
    <property type="entry name" value="Znf_RING/FYVE/PHD"/>
</dbReference>
<feature type="region of interest" description="Disordered" evidence="9">
    <location>
        <begin position="399"/>
        <end position="437"/>
    </location>
</feature>
<feature type="transmembrane region" description="Helical" evidence="10">
    <location>
        <begin position="211"/>
        <end position="232"/>
    </location>
</feature>
<feature type="compositionally biased region" description="Basic and acidic residues" evidence="9">
    <location>
        <begin position="481"/>
        <end position="500"/>
    </location>
</feature>
<dbReference type="SMART" id="SM00184">
    <property type="entry name" value="RING"/>
    <property type="match status" value="1"/>
</dbReference>
<feature type="region of interest" description="Disordered" evidence="9">
    <location>
        <begin position="236"/>
        <end position="258"/>
    </location>
</feature>
<evidence type="ECO:0000256" key="6">
    <source>
        <dbReference type="ARBA" id="ARBA00022989"/>
    </source>
</evidence>
<feature type="domain" description="RING-type" evidence="12">
    <location>
        <begin position="350"/>
        <end position="392"/>
    </location>
</feature>
<feature type="compositionally biased region" description="Basic and acidic residues" evidence="9">
    <location>
        <begin position="273"/>
        <end position="287"/>
    </location>
</feature>
<feature type="region of interest" description="Disordered" evidence="9">
    <location>
        <begin position="271"/>
        <end position="345"/>
    </location>
</feature>
<dbReference type="PANTHER" id="PTHR46539">
    <property type="entry name" value="E3 UBIQUITIN-PROTEIN LIGASE ATL42"/>
    <property type="match status" value="1"/>
</dbReference>
<keyword evidence="3" id="KW-0479">Metal-binding</keyword>
<dbReference type="Pfam" id="PF13639">
    <property type="entry name" value="zf-RING_2"/>
    <property type="match status" value="1"/>
</dbReference>
<dbReference type="GO" id="GO:0016020">
    <property type="term" value="C:membrane"/>
    <property type="evidence" value="ECO:0007669"/>
    <property type="project" value="UniProtKB-SubCell"/>
</dbReference>
<keyword evidence="14" id="KW-1185">Reference proteome</keyword>
<evidence type="ECO:0000256" key="5">
    <source>
        <dbReference type="ARBA" id="ARBA00022833"/>
    </source>
</evidence>
<evidence type="ECO:0000256" key="9">
    <source>
        <dbReference type="SAM" id="MobiDB-lite"/>
    </source>
</evidence>
<dbReference type="SUPFAM" id="SSF57850">
    <property type="entry name" value="RING/U-box"/>
    <property type="match status" value="1"/>
</dbReference>
<keyword evidence="5" id="KW-0862">Zinc</keyword>
<accession>A0AAN9YR55</accession>
<evidence type="ECO:0000256" key="4">
    <source>
        <dbReference type="ARBA" id="ARBA00022771"/>
    </source>
</evidence>
<evidence type="ECO:0000259" key="12">
    <source>
        <dbReference type="PROSITE" id="PS50089"/>
    </source>
</evidence>
<evidence type="ECO:0000256" key="8">
    <source>
        <dbReference type="PROSITE-ProRule" id="PRU00175"/>
    </source>
</evidence>
<gene>
    <name evidence="13" type="ORF">SLS62_002185</name>
</gene>
<organism evidence="13 14">
    <name type="scientific">Diatrype stigma</name>
    <dbReference type="NCBI Taxonomy" id="117547"/>
    <lineage>
        <taxon>Eukaryota</taxon>
        <taxon>Fungi</taxon>
        <taxon>Dikarya</taxon>
        <taxon>Ascomycota</taxon>
        <taxon>Pezizomycotina</taxon>
        <taxon>Sordariomycetes</taxon>
        <taxon>Xylariomycetidae</taxon>
        <taxon>Xylariales</taxon>
        <taxon>Diatrypaceae</taxon>
        <taxon>Diatrype</taxon>
    </lineage>
</organism>
<keyword evidence="6 10" id="KW-1133">Transmembrane helix</keyword>
<feature type="compositionally biased region" description="Polar residues" evidence="9">
    <location>
        <begin position="399"/>
        <end position="409"/>
    </location>
</feature>
<evidence type="ECO:0000256" key="10">
    <source>
        <dbReference type="SAM" id="Phobius"/>
    </source>
</evidence>
<dbReference type="InterPro" id="IPR001841">
    <property type="entry name" value="Znf_RING"/>
</dbReference>
<evidence type="ECO:0000256" key="2">
    <source>
        <dbReference type="ARBA" id="ARBA00022692"/>
    </source>
</evidence>
<keyword evidence="11" id="KW-0732">Signal</keyword>
<feature type="signal peptide" evidence="11">
    <location>
        <begin position="1"/>
        <end position="25"/>
    </location>
</feature>
<name>A0AAN9YR55_9PEZI</name>
<keyword evidence="2 10" id="KW-0812">Transmembrane</keyword>
<dbReference type="Proteomes" id="UP001320420">
    <property type="component" value="Unassembled WGS sequence"/>
</dbReference>
<dbReference type="PANTHER" id="PTHR46539:SF1">
    <property type="entry name" value="E3 UBIQUITIN-PROTEIN LIGASE ATL42"/>
    <property type="match status" value="1"/>
</dbReference>
<comment type="caution">
    <text evidence="13">The sequence shown here is derived from an EMBL/GenBank/DDBJ whole genome shotgun (WGS) entry which is preliminary data.</text>
</comment>
<evidence type="ECO:0000256" key="11">
    <source>
        <dbReference type="SAM" id="SignalP"/>
    </source>
</evidence>
<feature type="region of interest" description="Disordered" evidence="9">
    <location>
        <begin position="466"/>
        <end position="521"/>
    </location>
</feature>
<dbReference type="GO" id="GO:0008270">
    <property type="term" value="F:zinc ion binding"/>
    <property type="evidence" value="ECO:0007669"/>
    <property type="project" value="UniProtKB-KW"/>
</dbReference>
<feature type="compositionally biased region" description="Low complexity" evidence="9">
    <location>
        <begin position="466"/>
        <end position="480"/>
    </location>
</feature>
<feature type="chain" id="PRO_5042966305" description="RING-type domain-containing protein" evidence="11">
    <location>
        <begin position="26"/>
        <end position="521"/>
    </location>
</feature>
<dbReference type="EMBL" id="JAKJXP020000010">
    <property type="protein sequence ID" value="KAK7755898.1"/>
    <property type="molecule type" value="Genomic_DNA"/>
</dbReference>
<dbReference type="AlphaFoldDB" id="A0AAN9YR55"/>
<evidence type="ECO:0000256" key="3">
    <source>
        <dbReference type="ARBA" id="ARBA00022723"/>
    </source>
</evidence>
<dbReference type="PROSITE" id="PS50089">
    <property type="entry name" value="ZF_RING_2"/>
    <property type="match status" value="1"/>
</dbReference>
<sequence length="521" mass="55806">MVMSTATKMAWSILLFTCALSTAMAQDVISPSNELASLLSESSMKLSLQPSDSPVVSNEYTAAPLTTAAGLGQMSSEVKGTLMLVDQNNYNSINDSQIIAFISCDANDADSYISPSDMLDALVQSNIKAVLFYSIDSELCSLSGSNSNFDKRAIWTMTSKEEASDLKESTEAAKGTAMMATLSSSQSPAGNDGFPPTKADGGNNSAVAMSILYSITGIITLLFLVIIGSGALRAHRHPERYGPRPGFGGRPRQSRAKGLARAVLDTIPIVKFGDSRAGKPDPEHELESTSGDRPQAHPPTLDEAPAESIRQRDPDAPSDANVASKSTSEAVAPQERRSSAEGVDDEHVGCSICTEDFTMGEDVRVLPCDHKFHPQCVDPWLINVSGTCPLCRLDLRPQTATEGESTTAPASRDGAEVDGHLAPAPAEVDAADMTGNQRRRRSRLLDWNRLRHASVDERIQALRQYRQSQQAAAASGSGPRSADDQNRHAKLTDRLREKFHIRTRTQAQSSGEPGAGAHPPT</sequence>
<dbReference type="CDD" id="cd16454">
    <property type="entry name" value="RING-H2_PA-TM-RING"/>
    <property type="match status" value="1"/>
</dbReference>